<protein>
    <submittedName>
        <fullName evidence="1">Uncharacterized protein</fullName>
    </submittedName>
</protein>
<name>K0EZI2_NOCB7</name>
<dbReference type="EMBL" id="CP003876">
    <property type="protein sequence ID" value="AFU02275.1"/>
    <property type="molecule type" value="Genomic_DNA"/>
</dbReference>
<dbReference type="HOGENOM" id="CLU_634359_0_0_11"/>
<accession>K0EZI2</accession>
<dbReference type="RefSeq" id="WP_014985130.1">
    <property type="nucleotide sequence ID" value="NC_018681.1"/>
</dbReference>
<evidence type="ECO:0000313" key="1">
    <source>
        <dbReference type="EMBL" id="AFU02275.1"/>
    </source>
</evidence>
<dbReference type="AlphaFoldDB" id="K0EZI2"/>
<reference evidence="1 2" key="1">
    <citation type="journal article" date="2012" name="J. Bacteriol.">
        <title>Complete genome sequence of Nocardia brasiliensis HUJEG-1.</title>
        <authorList>
            <person name="Vera-Cabrera L."/>
            <person name="Ortiz-Lopez R."/>
            <person name="Elizondo-Gonzalez R."/>
            <person name="Perez-Maya A.A."/>
            <person name="Ocampo-Candiani J."/>
        </authorList>
    </citation>
    <scope>NUCLEOTIDE SEQUENCE [LARGE SCALE GENOMIC DNA]</scope>
    <source>
        <strain evidence="2">ATCC 700358</strain>
    </source>
</reference>
<dbReference type="Proteomes" id="UP000006304">
    <property type="component" value="Chromosome"/>
</dbReference>
<dbReference type="STRING" id="1133849.O3I_021580"/>
<proteinExistence type="predicted"/>
<dbReference type="KEGG" id="nbr:O3I_021580"/>
<organism evidence="1 2">
    <name type="scientific">Nocardia brasiliensis (strain ATCC 700358 / HUJEG-1)</name>
    <dbReference type="NCBI Taxonomy" id="1133849"/>
    <lineage>
        <taxon>Bacteria</taxon>
        <taxon>Bacillati</taxon>
        <taxon>Actinomycetota</taxon>
        <taxon>Actinomycetes</taxon>
        <taxon>Mycobacteriales</taxon>
        <taxon>Nocardiaceae</taxon>
        <taxon>Nocardia</taxon>
    </lineage>
</organism>
<evidence type="ECO:0000313" key="2">
    <source>
        <dbReference type="Proteomes" id="UP000006304"/>
    </source>
</evidence>
<gene>
    <name evidence="1" type="ORF">O3I_021580</name>
</gene>
<sequence>MSIETIPTSTSALDDVTGLLSRCAADDAADSVRELIRAAGATLIFSRHHWLRFDGTWHGRKEFRDALTVVEARPYGTWTEADAELVLGLAVLRRAGIGLEQLDGEFSLRAVRAVLAQRLGGYLLSIGQPRTLDHLPLLELADRTRMVREHVERDYFRYSVIDGAKWHRTEGLLARAQVSWTELPGQVVEGLTEIAPGLPDTRVAARWLPAATRQCLTARGQSKELVEALMRCAVRDRALAVDHVTVTCVRGVLLDRPGELDASDQFFTHTVIDEGLALARFAEQLGHESEQRLRATLRARMIKLKRKAVVNYFGDGCLRGEWVEKAADNMIFFNEDTHYRGHQTVGCSTGGRSAFEVSYHRDRAEHTLPPMMGDFRVVRLSHDPERRFAVDNLRHVIRYAQWVRLVVQETFRAGGVLELLPSEQAGSAGCTR</sequence>
<keyword evidence="2" id="KW-1185">Reference proteome</keyword>